<gene>
    <name evidence="1" type="ORF">SNOG_07403</name>
</gene>
<reference evidence="2" key="1">
    <citation type="journal article" date="2007" name="Plant Cell">
        <title>Dothideomycete-plant interactions illuminated by genome sequencing and EST analysis of the wheat pathogen Stagonospora nodorum.</title>
        <authorList>
            <person name="Hane J.K."/>
            <person name="Lowe R.G."/>
            <person name="Solomon P.S."/>
            <person name="Tan K.C."/>
            <person name="Schoch C.L."/>
            <person name="Spatafora J.W."/>
            <person name="Crous P.W."/>
            <person name="Kodira C."/>
            <person name="Birren B.W."/>
            <person name="Galagan J.E."/>
            <person name="Torriani S.F."/>
            <person name="McDonald B.A."/>
            <person name="Oliver R.P."/>
        </authorList>
    </citation>
    <scope>NUCLEOTIDE SEQUENCE [LARGE SCALE GENOMIC DNA]</scope>
    <source>
        <strain evidence="2">SN15 / ATCC MYA-4574 / FGSC 10173</strain>
    </source>
</reference>
<proteinExistence type="predicted"/>
<protein>
    <submittedName>
        <fullName evidence="1">Uncharacterized protein</fullName>
    </submittedName>
</protein>
<dbReference type="HOGENOM" id="CLU_2758640_0_0_1"/>
<dbReference type="InParanoid" id="Q0ULG1"/>
<dbReference type="EMBL" id="CH445335">
    <property type="protein sequence ID" value="EAT84869.1"/>
    <property type="molecule type" value="Genomic_DNA"/>
</dbReference>
<organism evidence="1 2">
    <name type="scientific">Phaeosphaeria nodorum (strain SN15 / ATCC MYA-4574 / FGSC 10173)</name>
    <name type="common">Glume blotch fungus</name>
    <name type="synonym">Parastagonospora nodorum</name>
    <dbReference type="NCBI Taxonomy" id="321614"/>
    <lineage>
        <taxon>Eukaryota</taxon>
        <taxon>Fungi</taxon>
        <taxon>Dikarya</taxon>
        <taxon>Ascomycota</taxon>
        <taxon>Pezizomycotina</taxon>
        <taxon>Dothideomycetes</taxon>
        <taxon>Pleosporomycetidae</taxon>
        <taxon>Pleosporales</taxon>
        <taxon>Pleosporineae</taxon>
        <taxon>Phaeosphaeriaceae</taxon>
        <taxon>Parastagonospora</taxon>
    </lineage>
</organism>
<accession>Q0ULG1</accession>
<dbReference type="RefSeq" id="XP_001797737.1">
    <property type="nucleotide sequence ID" value="XM_001797685.1"/>
</dbReference>
<dbReference type="GeneID" id="5974630"/>
<dbReference type="KEGG" id="pno:SNOG_07403"/>
<name>Q0ULG1_PHANO</name>
<dbReference type="AlphaFoldDB" id="Q0ULG1"/>
<evidence type="ECO:0000313" key="2">
    <source>
        <dbReference type="Proteomes" id="UP000001055"/>
    </source>
</evidence>
<dbReference type="Proteomes" id="UP000001055">
    <property type="component" value="Unassembled WGS sequence"/>
</dbReference>
<sequence length="70" mass="7476">MAGARGIFGEEHDADGIEVVDSIEASTLLQWGSTEHHTEDQTLAECSNWSTGVPQCPSLADGHVAQIQQL</sequence>
<evidence type="ECO:0000313" key="1">
    <source>
        <dbReference type="EMBL" id="EAT84869.1"/>
    </source>
</evidence>